<dbReference type="EMBL" id="FMBG01000011">
    <property type="protein sequence ID" value="SCC00221.1"/>
    <property type="molecule type" value="Genomic_DNA"/>
</dbReference>
<dbReference type="AlphaFoldDB" id="A0AB37YMM9"/>
<feature type="transmembrane region" description="Helical" evidence="1">
    <location>
        <begin position="172"/>
        <end position="193"/>
    </location>
</feature>
<reference evidence="3 4" key="1">
    <citation type="submission" date="2016-08" db="EMBL/GenBank/DDBJ databases">
        <authorList>
            <person name="Loux V."/>
            <person name="Rue O."/>
        </authorList>
    </citation>
    <scope>NUCLEOTIDE SEQUENCE [LARGE SCALE GENOMIC DNA]</scope>
    <source>
        <strain evidence="3 4">WSBC_10311</strain>
    </source>
</reference>
<evidence type="ECO:0000259" key="2">
    <source>
        <dbReference type="Pfam" id="PF02517"/>
    </source>
</evidence>
<keyword evidence="1" id="KW-0812">Transmembrane</keyword>
<gene>
    <name evidence="3" type="ORF">BC10311_01088</name>
</gene>
<feature type="transmembrane region" description="Helical" evidence="1">
    <location>
        <begin position="236"/>
        <end position="257"/>
    </location>
</feature>
<name>A0AB37YMM9_9BACI</name>
<feature type="transmembrane region" description="Helical" evidence="1">
    <location>
        <begin position="105"/>
        <end position="124"/>
    </location>
</feature>
<comment type="caution">
    <text evidence="3">The sequence shown here is derived from an EMBL/GenBank/DDBJ whole genome shotgun (WGS) entry which is preliminary data.</text>
</comment>
<feature type="domain" description="CAAX prenyl protease 2/Lysostaphin resistance protein A-like" evidence="2">
    <location>
        <begin position="207"/>
        <end position="304"/>
    </location>
</feature>
<keyword evidence="1" id="KW-0472">Membrane</keyword>
<feature type="transmembrane region" description="Helical" evidence="1">
    <location>
        <begin position="205"/>
        <end position="224"/>
    </location>
</feature>
<feature type="transmembrane region" description="Helical" evidence="1">
    <location>
        <begin position="269"/>
        <end position="287"/>
    </location>
</feature>
<evidence type="ECO:0000313" key="4">
    <source>
        <dbReference type="Proteomes" id="UP000195728"/>
    </source>
</evidence>
<dbReference type="GO" id="GO:0004175">
    <property type="term" value="F:endopeptidase activity"/>
    <property type="evidence" value="ECO:0007669"/>
    <property type="project" value="UniProtKB-ARBA"/>
</dbReference>
<feature type="transmembrane region" description="Helical" evidence="1">
    <location>
        <begin position="67"/>
        <end position="84"/>
    </location>
</feature>
<dbReference type="Proteomes" id="UP000195728">
    <property type="component" value="Unassembled WGS sequence"/>
</dbReference>
<evidence type="ECO:0000313" key="3">
    <source>
        <dbReference type="EMBL" id="SCC00221.1"/>
    </source>
</evidence>
<dbReference type="GO" id="GO:0080120">
    <property type="term" value="P:CAAX-box protein maturation"/>
    <property type="evidence" value="ECO:0007669"/>
    <property type="project" value="UniProtKB-ARBA"/>
</dbReference>
<dbReference type="Pfam" id="PF02517">
    <property type="entry name" value="Rce1-like"/>
    <property type="match status" value="1"/>
</dbReference>
<sequence>MAGVKGKAVYSYSTKGWESMDSYFPKMGKLIGGLCVLVILLSSFWLIWIGETNIRYSGDHKGTMPFWHKWVPVMIGILLIRFLPFHHKNYNPLQQFEPKRIMIQAIVLFLSGSLFTISLLTTNFEGMALQFWFMIFKIILLLFTPFMLLLFYKSNSKKERPKSVKAIENNRWYRFTPLIVIIIWGYFNFFSTFSTPFVSARMEPTVLILILLVGFLINSVLEEFFYRVWLQTRLELLLGTWPAILLTSLLWASWHIALHGSGHWDIDTATVIVNHGIVGLFLGYLWARYRKVWAIIIVHGLINAHPLQLIEILFT</sequence>
<organism evidence="3 4">
    <name type="scientific">Bacillus wiedmannii</name>
    <dbReference type="NCBI Taxonomy" id="1890302"/>
    <lineage>
        <taxon>Bacteria</taxon>
        <taxon>Bacillati</taxon>
        <taxon>Bacillota</taxon>
        <taxon>Bacilli</taxon>
        <taxon>Bacillales</taxon>
        <taxon>Bacillaceae</taxon>
        <taxon>Bacillus</taxon>
        <taxon>Bacillus cereus group</taxon>
    </lineage>
</organism>
<protein>
    <recommendedName>
        <fullName evidence="2">CAAX prenyl protease 2/Lysostaphin resistance protein A-like domain-containing protein</fullName>
    </recommendedName>
</protein>
<evidence type="ECO:0000256" key="1">
    <source>
        <dbReference type="SAM" id="Phobius"/>
    </source>
</evidence>
<feature type="transmembrane region" description="Helical" evidence="1">
    <location>
        <begin position="30"/>
        <end position="47"/>
    </location>
</feature>
<keyword evidence="1" id="KW-1133">Transmembrane helix</keyword>
<feature type="transmembrane region" description="Helical" evidence="1">
    <location>
        <begin position="130"/>
        <end position="152"/>
    </location>
</feature>
<accession>A0AB37YMM9</accession>
<proteinExistence type="predicted"/>
<dbReference type="InterPro" id="IPR003675">
    <property type="entry name" value="Rce1/LyrA-like_dom"/>
</dbReference>